<dbReference type="InterPro" id="IPR036116">
    <property type="entry name" value="FN3_sf"/>
</dbReference>
<protein>
    <submittedName>
        <fullName evidence="3">Fibronectin type III domain protein</fullName>
    </submittedName>
</protein>
<dbReference type="EMBL" id="CP001188">
    <property type="protein sequence ID" value="ACK98759.1"/>
    <property type="molecule type" value="Genomic_DNA"/>
</dbReference>
<proteinExistence type="predicted"/>
<dbReference type="KEGG" id="bcg:BCG9842_A0117"/>
<geneLocation type="plasmid" evidence="3 4">
    <name>pG9842_140</name>
</geneLocation>
<dbReference type="RefSeq" id="WP_012614837.1">
    <property type="nucleotide sequence ID" value="NC_011774.1"/>
</dbReference>
<dbReference type="AlphaFoldDB" id="B7IZJ0"/>
<evidence type="ECO:0000259" key="2">
    <source>
        <dbReference type="PROSITE" id="PS50853"/>
    </source>
</evidence>
<gene>
    <name evidence="3" type="ordered locus">BCG9842_A0117</name>
</gene>
<dbReference type="InterPro" id="IPR003961">
    <property type="entry name" value="FN3_dom"/>
</dbReference>
<dbReference type="Gene3D" id="2.60.40.10">
    <property type="entry name" value="Immunoglobulins"/>
    <property type="match status" value="1"/>
</dbReference>
<dbReference type="InterPro" id="IPR013783">
    <property type="entry name" value="Ig-like_fold"/>
</dbReference>
<dbReference type="CDD" id="cd00063">
    <property type="entry name" value="FN3"/>
    <property type="match status" value="1"/>
</dbReference>
<reference evidence="3 4" key="1">
    <citation type="submission" date="2008-10" db="EMBL/GenBank/DDBJ databases">
        <title>Genome sequence of Bacillus cereus G9842.</title>
        <authorList>
            <person name="Dodson R.J."/>
            <person name="Durkin A.S."/>
            <person name="Rosovitz M.J."/>
            <person name="Rasko D.A."/>
            <person name="Hoffmaster A."/>
            <person name="Ravel J."/>
            <person name="Sutton G."/>
        </authorList>
    </citation>
    <scope>NUCLEOTIDE SEQUENCE [LARGE SCALE GENOMIC DNA]</scope>
    <source>
        <strain evidence="3 4">G9842</strain>
        <plasmid evidence="3 4">pG9842_140</plasmid>
    </source>
</reference>
<sequence length="425" mass="42787">MATHIVNNTYSGVTNYPEALTLNDTLHFNPTSTGRSGTIMKWIVPMNGKYKITAAGAQGGKGTSYTASPGSGAIVYGTVELRKGDVIHVLVGQQGGAYTNGGGGGGGSFVAKGDTLSSAIPLIVGGGGGGSSAENASRAYGTNASTGPTGTSSTSSSTPYGGSSGQGGKSIPSSTYPAGAGGGFYSDGQSIEYATQKVVSWDTPNGSNTYAQGGRSFALGGAGGYAVTYAKGADGGFGGGGGNGHYSGGGGGGYSGGACGYNDRYGGGGGGSYVSGENTYGRIGNTGHGYVTIQLVELGSMPPTVPTNLKITASTNSVYLTGETITVSWDASTDPEGDAITYDVDFYNGSSWVSVASKITDVSVEYTLPDGLNITNAKIRVRAVDNNTVASAYQESAAFTVRKQLLLIQDGDIIKTYKNNTWQTI</sequence>
<evidence type="ECO:0000256" key="1">
    <source>
        <dbReference type="SAM" id="MobiDB-lite"/>
    </source>
</evidence>
<feature type="compositionally biased region" description="Low complexity" evidence="1">
    <location>
        <begin position="141"/>
        <end position="161"/>
    </location>
</feature>
<accession>B7IZJ0</accession>
<feature type="domain" description="Fibronectin type-III" evidence="2">
    <location>
        <begin position="305"/>
        <end position="404"/>
    </location>
</feature>
<dbReference type="HOGENOM" id="CLU_033044_0_0_9"/>
<evidence type="ECO:0000313" key="4">
    <source>
        <dbReference type="Proteomes" id="UP000006744"/>
    </source>
</evidence>
<feature type="region of interest" description="Disordered" evidence="1">
    <location>
        <begin position="131"/>
        <end position="173"/>
    </location>
</feature>
<keyword evidence="3" id="KW-0614">Plasmid</keyword>
<dbReference type="SUPFAM" id="SSF49265">
    <property type="entry name" value="Fibronectin type III"/>
    <property type="match status" value="1"/>
</dbReference>
<dbReference type="Proteomes" id="UP000006744">
    <property type="component" value="Plasmid pG9842_140"/>
</dbReference>
<dbReference type="PROSITE" id="PS50853">
    <property type="entry name" value="FN3"/>
    <property type="match status" value="1"/>
</dbReference>
<evidence type="ECO:0000313" key="3">
    <source>
        <dbReference type="EMBL" id="ACK98759.1"/>
    </source>
</evidence>
<organism evidence="3 4">
    <name type="scientific">Bacillus cereus (strain G9842)</name>
    <dbReference type="NCBI Taxonomy" id="405531"/>
    <lineage>
        <taxon>Bacteria</taxon>
        <taxon>Bacillati</taxon>
        <taxon>Bacillota</taxon>
        <taxon>Bacilli</taxon>
        <taxon>Bacillales</taxon>
        <taxon>Bacillaceae</taxon>
        <taxon>Bacillus</taxon>
        <taxon>Bacillus cereus group</taxon>
    </lineage>
</organism>
<name>B7IZJ0_BACC2</name>